<dbReference type="EMBL" id="JAAROL010000001">
    <property type="protein sequence ID" value="MBC1330920.1"/>
    <property type="molecule type" value="Genomic_DNA"/>
</dbReference>
<proteinExistence type="predicted"/>
<gene>
    <name evidence="1" type="ORF">HB759_03050</name>
</gene>
<dbReference type="AlphaFoldDB" id="A0A7X0TMV0"/>
<dbReference type="InterPro" id="IPR015068">
    <property type="entry name" value="DUF1877"/>
</dbReference>
<reference evidence="1 2" key="1">
    <citation type="submission" date="2020-03" db="EMBL/GenBank/DDBJ databases">
        <title>Soil Listeria distribution.</title>
        <authorList>
            <person name="Liao J."/>
            <person name="Wiedmann M."/>
        </authorList>
    </citation>
    <scope>NUCLEOTIDE SEQUENCE [LARGE SCALE GENOMIC DNA]</scope>
    <source>
        <strain evidence="1 2">FSL L7-1833</strain>
    </source>
</reference>
<comment type="caution">
    <text evidence="1">The sequence shown here is derived from an EMBL/GenBank/DDBJ whole genome shotgun (WGS) entry which is preliminary data.</text>
</comment>
<accession>A0A7X0TMV0</accession>
<dbReference type="InterPro" id="IPR035944">
    <property type="entry name" value="YfbM-like_sf"/>
</dbReference>
<dbReference type="Proteomes" id="UP000532866">
    <property type="component" value="Unassembled WGS sequence"/>
</dbReference>
<protein>
    <submittedName>
        <fullName evidence="1">YfbM family protein</fullName>
    </submittedName>
</protein>
<evidence type="ECO:0000313" key="1">
    <source>
        <dbReference type="EMBL" id="MBC1330920.1"/>
    </source>
</evidence>
<sequence>MGMIGNYCKITKEQFDLLKQGDVAVSDFLYGDNDVLADDLLDIDKAWDCIHFVLTGEGMATMADSKLEGSPAFNVVMGGKEISAEDIGYGSARYLTPAEVIACNDAMKDITEHEFTSRYTAEDLLTHQIYPLYDTVDETFISYSYQHFNALQTFFGQAVKEAKYMLLYIN</sequence>
<evidence type="ECO:0000313" key="2">
    <source>
        <dbReference type="Proteomes" id="UP000532866"/>
    </source>
</evidence>
<dbReference type="RefSeq" id="WP_185372751.1">
    <property type="nucleotide sequence ID" value="NZ_JAARNB010000001.1"/>
</dbReference>
<dbReference type="SUPFAM" id="SSF111069">
    <property type="entry name" value="Hypothetical protein yfbM"/>
    <property type="match status" value="1"/>
</dbReference>
<dbReference type="Pfam" id="PF08974">
    <property type="entry name" value="DUF1877"/>
    <property type="match status" value="1"/>
</dbReference>
<dbReference type="Gene3D" id="3.40.1760.10">
    <property type="entry name" value="YfbM-like super family"/>
    <property type="match status" value="1"/>
</dbReference>
<name>A0A7X0TMV0_9LIST</name>
<organism evidence="1 2">
    <name type="scientific">Listeria booriae</name>
    <dbReference type="NCBI Taxonomy" id="1552123"/>
    <lineage>
        <taxon>Bacteria</taxon>
        <taxon>Bacillati</taxon>
        <taxon>Bacillota</taxon>
        <taxon>Bacilli</taxon>
        <taxon>Bacillales</taxon>
        <taxon>Listeriaceae</taxon>
        <taxon>Listeria</taxon>
    </lineage>
</organism>